<feature type="compositionally biased region" description="Basic residues" evidence="1">
    <location>
        <begin position="97"/>
        <end position="111"/>
    </location>
</feature>
<dbReference type="EMBL" id="BSSD01000003">
    <property type="protein sequence ID" value="GLW91813.1"/>
    <property type="molecule type" value="Genomic_DNA"/>
</dbReference>
<name>A0A9W6QNT2_9PSEU</name>
<organism evidence="2 3">
    <name type="scientific">Actinokineospora globicatena</name>
    <dbReference type="NCBI Taxonomy" id="103729"/>
    <lineage>
        <taxon>Bacteria</taxon>
        <taxon>Bacillati</taxon>
        <taxon>Actinomycetota</taxon>
        <taxon>Actinomycetes</taxon>
        <taxon>Pseudonocardiales</taxon>
        <taxon>Pseudonocardiaceae</taxon>
        <taxon>Actinokineospora</taxon>
    </lineage>
</organism>
<evidence type="ECO:0000256" key="1">
    <source>
        <dbReference type="SAM" id="MobiDB-lite"/>
    </source>
</evidence>
<reference evidence="2" key="1">
    <citation type="submission" date="2023-02" db="EMBL/GenBank/DDBJ databases">
        <title>Actinokineospora globicatena NBRC 15670.</title>
        <authorList>
            <person name="Ichikawa N."/>
            <person name="Sato H."/>
            <person name="Tonouchi N."/>
        </authorList>
    </citation>
    <scope>NUCLEOTIDE SEQUENCE</scope>
    <source>
        <strain evidence="2">NBRC 15670</strain>
    </source>
</reference>
<protein>
    <submittedName>
        <fullName evidence="2">Uncharacterized protein</fullName>
    </submittedName>
</protein>
<feature type="region of interest" description="Disordered" evidence="1">
    <location>
        <begin position="82"/>
        <end position="111"/>
    </location>
</feature>
<gene>
    <name evidence="2" type="ORF">Aglo03_26290</name>
</gene>
<dbReference type="AlphaFoldDB" id="A0A9W6QNT2"/>
<proteinExistence type="predicted"/>
<dbReference type="Proteomes" id="UP001165042">
    <property type="component" value="Unassembled WGS sequence"/>
</dbReference>
<keyword evidence="3" id="KW-1185">Reference proteome</keyword>
<evidence type="ECO:0000313" key="3">
    <source>
        <dbReference type="Proteomes" id="UP001165042"/>
    </source>
</evidence>
<comment type="caution">
    <text evidence="2">The sequence shown here is derived from an EMBL/GenBank/DDBJ whole genome shotgun (WGS) entry which is preliminary data.</text>
</comment>
<dbReference type="RefSeq" id="WP_285610590.1">
    <property type="nucleotide sequence ID" value="NZ_BSSD01000003.1"/>
</dbReference>
<evidence type="ECO:0000313" key="2">
    <source>
        <dbReference type="EMBL" id="GLW91813.1"/>
    </source>
</evidence>
<sequence length="111" mass="12512">MADDQLRLALDDRHRGQAANLAAGQTSHRDDRSAVELALATCIRNHRPFNADDVHALVLHELKRPYNRNLVSSAMGVAAQHGYIREEPRPATPSANRTRKGSRNRHWRGCR</sequence>
<accession>A0A9W6QNT2</accession>